<dbReference type="Proteomes" id="UP001642484">
    <property type="component" value="Unassembled WGS sequence"/>
</dbReference>
<name>A0ABP0LH53_9DINO</name>
<comment type="caution">
    <text evidence="2">The sequence shown here is derived from an EMBL/GenBank/DDBJ whole genome shotgun (WGS) entry which is preliminary data.</text>
</comment>
<sequence length="188" mass="21003">MAQEDNFEVRLKNTFLEFNEIQAQDNVRLRSRSWSSGDRHDYEVELAVSDVSPVPGKSEDLALLEAEIEIAADIQRTPGEEDDAGTPNPDGPTPPRSLHAAGTCNPCVYFASLHGCHWANCGFCHLGHGLVKKLRPRKQARDAYKQKLAEVLEETDPRARHMALQELATKDKYVRALIIAQLDMEIAP</sequence>
<proteinExistence type="predicted"/>
<keyword evidence="3" id="KW-1185">Reference proteome</keyword>
<reference evidence="2 3" key="1">
    <citation type="submission" date="2024-02" db="EMBL/GenBank/DDBJ databases">
        <authorList>
            <person name="Chen Y."/>
            <person name="Shah S."/>
            <person name="Dougan E. K."/>
            <person name="Thang M."/>
            <person name="Chan C."/>
        </authorList>
    </citation>
    <scope>NUCLEOTIDE SEQUENCE [LARGE SCALE GENOMIC DNA]</scope>
</reference>
<accession>A0ABP0LH53</accession>
<gene>
    <name evidence="2" type="ORF">CCMP2556_LOCUS20871</name>
</gene>
<organism evidence="2 3">
    <name type="scientific">Durusdinium trenchii</name>
    <dbReference type="NCBI Taxonomy" id="1381693"/>
    <lineage>
        <taxon>Eukaryota</taxon>
        <taxon>Sar</taxon>
        <taxon>Alveolata</taxon>
        <taxon>Dinophyceae</taxon>
        <taxon>Suessiales</taxon>
        <taxon>Symbiodiniaceae</taxon>
        <taxon>Durusdinium</taxon>
    </lineage>
</organism>
<dbReference type="EMBL" id="CAXAMN010012336">
    <property type="protein sequence ID" value="CAK9037968.1"/>
    <property type="molecule type" value="Genomic_DNA"/>
</dbReference>
<evidence type="ECO:0000313" key="3">
    <source>
        <dbReference type="Proteomes" id="UP001642484"/>
    </source>
</evidence>
<evidence type="ECO:0000313" key="2">
    <source>
        <dbReference type="EMBL" id="CAK9037968.1"/>
    </source>
</evidence>
<protein>
    <recommendedName>
        <fullName evidence="4">C3H1-type domain-containing protein</fullName>
    </recommendedName>
</protein>
<evidence type="ECO:0008006" key="4">
    <source>
        <dbReference type="Google" id="ProtNLM"/>
    </source>
</evidence>
<evidence type="ECO:0000256" key="1">
    <source>
        <dbReference type="SAM" id="MobiDB-lite"/>
    </source>
</evidence>
<feature type="region of interest" description="Disordered" evidence="1">
    <location>
        <begin position="76"/>
        <end position="97"/>
    </location>
</feature>